<dbReference type="EMBL" id="JADXDR010000007">
    <property type="protein sequence ID" value="KAI7846218.1"/>
    <property type="molecule type" value="Genomic_DNA"/>
</dbReference>
<keyword evidence="4" id="KW-1185">Reference proteome</keyword>
<evidence type="ECO:0000256" key="1">
    <source>
        <dbReference type="SAM" id="Coils"/>
    </source>
</evidence>
<keyword evidence="2" id="KW-1133">Transmembrane helix</keyword>
<dbReference type="AlphaFoldDB" id="A0AAD5E0G8"/>
<reference evidence="3" key="1">
    <citation type="submission" date="2020-11" db="EMBL/GenBank/DDBJ databases">
        <title>Chlorella ohadii genome sequencing and assembly.</title>
        <authorList>
            <person name="Murik O."/>
            <person name="Treves H."/>
            <person name="Kedem I."/>
            <person name="Shotland Y."/>
            <person name="Kaplan A."/>
        </authorList>
    </citation>
    <scope>NUCLEOTIDE SEQUENCE</scope>
    <source>
        <strain evidence="3">1</strain>
    </source>
</reference>
<comment type="caution">
    <text evidence="3">The sequence shown here is derived from an EMBL/GenBank/DDBJ whole genome shotgun (WGS) entry which is preliminary data.</text>
</comment>
<organism evidence="3 4">
    <name type="scientific">Chlorella ohadii</name>
    <dbReference type="NCBI Taxonomy" id="2649997"/>
    <lineage>
        <taxon>Eukaryota</taxon>
        <taxon>Viridiplantae</taxon>
        <taxon>Chlorophyta</taxon>
        <taxon>core chlorophytes</taxon>
        <taxon>Trebouxiophyceae</taxon>
        <taxon>Chlorellales</taxon>
        <taxon>Chlorellaceae</taxon>
        <taxon>Chlorella clade</taxon>
        <taxon>Chlorella</taxon>
    </lineage>
</organism>
<keyword evidence="2" id="KW-0812">Transmembrane</keyword>
<gene>
    <name evidence="3" type="ORF">COHA_000288</name>
</gene>
<protein>
    <submittedName>
        <fullName evidence="3">Uncharacterized protein</fullName>
    </submittedName>
</protein>
<keyword evidence="1" id="KW-0175">Coiled coil</keyword>
<sequence length="119" mass="13521">MLCICSHPWTIPEPSPALQKWVPIVVPGASLAGTVVYWGIRLDSDVKQLREELRKEMKRLRREMKRLRRDVKAQGRRHDEGQQALRRSHNRLAYGLAGIAILLAHRVISKVGSLLGVNP</sequence>
<name>A0AAD5E0G8_9CHLO</name>
<accession>A0AAD5E0G8</accession>
<evidence type="ECO:0000256" key="2">
    <source>
        <dbReference type="SAM" id="Phobius"/>
    </source>
</evidence>
<feature type="transmembrane region" description="Helical" evidence="2">
    <location>
        <begin position="92"/>
        <end position="109"/>
    </location>
</feature>
<keyword evidence="2" id="KW-0472">Membrane</keyword>
<proteinExistence type="predicted"/>
<evidence type="ECO:0000313" key="3">
    <source>
        <dbReference type="EMBL" id="KAI7846218.1"/>
    </source>
</evidence>
<feature type="coiled-coil region" evidence="1">
    <location>
        <begin position="43"/>
        <end position="77"/>
    </location>
</feature>
<dbReference type="Proteomes" id="UP001205105">
    <property type="component" value="Unassembled WGS sequence"/>
</dbReference>
<evidence type="ECO:0000313" key="4">
    <source>
        <dbReference type="Proteomes" id="UP001205105"/>
    </source>
</evidence>